<dbReference type="PROSITE" id="PS00136">
    <property type="entry name" value="SUBTILASE_ASP"/>
    <property type="match status" value="1"/>
</dbReference>
<reference evidence="9 10" key="1">
    <citation type="journal article" date="2008" name="J. Bacteriol.">
        <title>'Candidatus Cloacamonas acidaminovorans': genome sequence reconstruction provides a first glimpse of a new bacterial division.</title>
        <authorList>
            <person name="Pelletier E."/>
            <person name="Kreimeyer A."/>
            <person name="Bocs S."/>
            <person name="Rouy Z."/>
            <person name="Gyapay G."/>
            <person name="Chouari R."/>
            <person name="Riviere D."/>
            <person name="Ganesan A."/>
            <person name="Daegelen P."/>
            <person name="Sghir A."/>
            <person name="Cohen G.N."/>
            <person name="Medigue C."/>
            <person name="Weissenbach J."/>
            <person name="Le Paslier D."/>
        </authorList>
    </citation>
    <scope>NUCLEOTIDE SEQUENCE [LARGE SCALE GENOMIC DNA]</scope>
    <source>
        <strain evidence="10">Evry</strain>
    </source>
</reference>
<organism evidence="9 10">
    <name type="scientific">Cloacimonas acidaminovorans (strain Evry)</name>
    <dbReference type="NCBI Taxonomy" id="459349"/>
    <lineage>
        <taxon>Bacteria</taxon>
        <taxon>Pseudomonadati</taxon>
        <taxon>Candidatus Cloacimonadota</taxon>
        <taxon>Candidatus Cloacimonadia</taxon>
        <taxon>Candidatus Cloacimonadales</taxon>
        <taxon>Candidatus Cloacimonadaceae</taxon>
        <taxon>Candidatus Cloacimonas</taxon>
    </lineage>
</organism>
<dbReference type="Gene3D" id="2.60.40.4070">
    <property type="match status" value="1"/>
</dbReference>
<keyword evidence="10" id="KW-1185">Reference proteome</keyword>
<keyword evidence="3 5" id="KW-0378">Hydrolase</keyword>
<evidence type="ECO:0000259" key="8">
    <source>
        <dbReference type="Pfam" id="PF13860"/>
    </source>
</evidence>
<feature type="domain" description="FlgD/Vpr Ig-like" evidence="8">
    <location>
        <begin position="934"/>
        <end position="988"/>
    </location>
</feature>
<accession>B0VFF8</accession>
<dbReference type="InterPro" id="IPR000209">
    <property type="entry name" value="Peptidase_S8/S53_dom"/>
</dbReference>
<dbReference type="InterPro" id="IPR023827">
    <property type="entry name" value="Peptidase_S8_Asp-AS"/>
</dbReference>
<dbReference type="Proteomes" id="UP000002019">
    <property type="component" value="Chromosome"/>
</dbReference>
<proteinExistence type="inferred from homology"/>
<evidence type="ECO:0000256" key="3">
    <source>
        <dbReference type="ARBA" id="ARBA00022801"/>
    </source>
</evidence>
<feature type="active site" description="Charge relay system" evidence="5">
    <location>
        <position position="158"/>
    </location>
</feature>
<comment type="similarity">
    <text evidence="1 5">Belongs to the peptidase S8 family.</text>
</comment>
<feature type="active site" description="Charge relay system" evidence="5">
    <location>
        <position position="391"/>
    </location>
</feature>
<keyword evidence="4 5" id="KW-0720">Serine protease</keyword>
<dbReference type="PROSITE" id="PS51892">
    <property type="entry name" value="SUBTILASE"/>
    <property type="match status" value="1"/>
</dbReference>
<dbReference type="EMBL" id="CU466930">
    <property type="protein sequence ID" value="CAO80210.1"/>
    <property type="molecule type" value="Genomic_DNA"/>
</dbReference>
<dbReference type="RefSeq" id="WP_015424071.1">
    <property type="nucleotide sequence ID" value="NC_020449.1"/>
</dbReference>
<feature type="signal peptide" evidence="6">
    <location>
        <begin position="1"/>
        <end position="18"/>
    </location>
</feature>
<dbReference type="PRINTS" id="PR00723">
    <property type="entry name" value="SUBTILISIN"/>
</dbReference>
<dbReference type="KEGG" id="caci:CLOAM0304"/>
<dbReference type="PANTHER" id="PTHR43806:SF11">
    <property type="entry name" value="CEREVISIN-RELATED"/>
    <property type="match status" value="1"/>
</dbReference>
<dbReference type="InterPro" id="IPR022398">
    <property type="entry name" value="Peptidase_S8_His-AS"/>
</dbReference>
<feature type="chain" id="PRO_5002757786" evidence="6">
    <location>
        <begin position="19"/>
        <end position="999"/>
    </location>
</feature>
<evidence type="ECO:0000256" key="2">
    <source>
        <dbReference type="ARBA" id="ARBA00022670"/>
    </source>
</evidence>
<dbReference type="EC" id="3.4.21.-" evidence="9"/>
<dbReference type="NCBIfam" id="TIGR04183">
    <property type="entry name" value="Por_Secre_tail"/>
    <property type="match status" value="1"/>
</dbReference>
<dbReference type="STRING" id="459349.CLOAM0304"/>
<protein>
    <submittedName>
        <fullName evidence="9">Serine peptidase putative signal peptide</fullName>
        <ecNumber evidence="9">3.4.21.-</ecNumber>
    </submittedName>
</protein>
<dbReference type="AlphaFoldDB" id="B0VFF8"/>
<dbReference type="InterPro" id="IPR050131">
    <property type="entry name" value="Peptidase_S8_subtilisin-like"/>
</dbReference>
<dbReference type="GO" id="GO:0006508">
    <property type="term" value="P:proteolysis"/>
    <property type="evidence" value="ECO:0007669"/>
    <property type="project" value="UniProtKB-KW"/>
</dbReference>
<dbReference type="Gene3D" id="3.40.50.200">
    <property type="entry name" value="Peptidase S8/S53 domain"/>
    <property type="match status" value="1"/>
</dbReference>
<dbReference type="GO" id="GO:0004252">
    <property type="term" value="F:serine-type endopeptidase activity"/>
    <property type="evidence" value="ECO:0007669"/>
    <property type="project" value="UniProtKB-UniRule"/>
</dbReference>
<evidence type="ECO:0000256" key="5">
    <source>
        <dbReference type="PROSITE-ProRule" id="PRU01240"/>
    </source>
</evidence>
<dbReference type="PANTHER" id="PTHR43806">
    <property type="entry name" value="PEPTIDASE S8"/>
    <property type="match status" value="1"/>
</dbReference>
<evidence type="ECO:0000256" key="1">
    <source>
        <dbReference type="ARBA" id="ARBA00011073"/>
    </source>
</evidence>
<keyword evidence="2 5" id="KW-0645">Protease</keyword>
<evidence type="ECO:0000313" key="9">
    <source>
        <dbReference type="EMBL" id="CAO80210.1"/>
    </source>
</evidence>
<dbReference type="Pfam" id="PF00082">
    <property type="entry name" value="Peptidase_S8"/>
    <property type="match status" value="1"/>
</dbReference>
<dbReference type="PROSITE" id="PS00137">
    <property type="entry name" value="SUBTILASE_HIS"/>
    <property type="match status" value="1"/>
</dbReference>
<sequence>MKHFTVFLALLVAFGLFAADLKENEGTAIFKLKPEFRSSLQKSDNRTGIASIDEKLQKLQVSSLNPKFSISPQKREKCELSLIFTVQSPYPPQAVVNLLSSDPCVQYAEIVYPDVIFAVPNDEHYSESLYFAFLEAESAWDIHKGENGTQPVIIALVDTGCRWTHPDLAENIWQNLGEDFNHNGYTIYYNGSTWVMDTGDLNGIDDDGNGKIDDLIGWDFIATSSGGESNNPYESSGHGTTVSGILSARTNNTIGVSSLAWNLTLMPVSCSYPGSSSIYNGYQGIIYAAENGADIINCSWGGTTYSQANQEAINYAYSLGSIIVAAAGNSNNTVPVYPSAYQNVLAVAALQNNGVKSSVSCYGAFVDVGAPTGSIGTLSGSGYTTVSNATSYASPVGSSLAGLIKSYYPEISQSALLNRIKGSCDDVDAVNPGKENLLGEGKLNARRALQEDNPLPDEEIRLALIENRGATDANGNLAVEPGETFSVNLLLRSYGEYSAYGTFTISTTNPNVNILSGSHNQSIPADAYFTLEEVFNIYVLPTATSQYVTFNLQTTADLPVVAGNNLSFSILINAGGIFVWEGISGGRDMSGTFIKNTLQNLGYNCVYGTTFPASFYSFDAVFLSFGAVGSNIVRFDKPYMFNALYNYLISGGRVYIEGVDVVGFDLTYYLPDIQGELDAYEVLWPLLGIISAEDGVTNAIDNLSGVSYTPSSGMLFTSSSQTKVDYIDRFTELYPYARSAFEESDYGCVAVACAGGYNQRSFVFSYALSELTDGTFPNTRANLVTRIMDFFMAEEVTLPVELTSFYATYSNGGNIYWNTASENNLLGYNLYRNSNLSLSNAVKLNAAIIPATGCATGNNYRYYDSDTALSDTLYYWLESVSYSGFTQVFGPAVLIVPFTEPETPPLPPDKIEYLSAYPNPFGNSVFLELKIAFPAPVTVKVYNIKGQLIRNWEYPYLETGIHHLSWDGLDNKQRNTTSGIYLMVVKTQERTFTRKLLKM</sequence>
<feature type="domain" description="Peptidase S8/S53" evidence="7">
    <location>
        <begin position="152"/>
        <end position="424"/>
    </location>
</feature>
<dbReference type="MEROPS" id="S08.145"/>
<keyword evidence="6" id="KW-0732">Signal</keyword>
<name>B0VFF8_CLOAI</name>
<evidence type="ECO:0000259" key="7">
    <source>
        <dbReference type="Pfam" id="PF00082"/>
    </source>
</evidence>
<dbReference type="eggNOG" id="COG1404">
    <property type="taxonomic scope" value="Bacteria"/>
</dbReference>
<evidence type="ECO:0000256" key="6">
    <source>
        <dbReference type="SAM" id="SignalP"/>
    </source>
</evidence>
<dbReference type="InterPro" id="IPR025965">
    <property type="entry name" value="FlgD/Vpr_Ig-like"/>
</dbReference>
<dbReference type="OrthoDB" id="9813435at2"/>
<evidence type="ECO:0000313" key="10">
    <source>
        <dbReference type="Proteomes" id="UP000002019"/>
    </source>
</evidence>
<dbReference type="InterPro" id="IPR026444">
    <property type="entry name" value="Secre_tail"/>
</dbReference>
<dbReference type="Pfam" id="PF13860">
    <property type="entry name" value="FlgD_ig"/>
    <property type="match status" value="1"/>
</dbReference>
<feature type="active site" description="Charge relay system" evidence="5">
    <location>
        <position position="238"/>
    </location>
</feature>
<dbReference type="InterPro" id="IPR036852">
    <property type="entry name" value="Peptidase_S8/S53_dom_sf"/>
</dbReference>
<gene>
    <name evidence="9" type="ordered locus">CLOAM0304</name>
</gene>
<dbReference type="HOGENOM" id="CLU_299908_0_0_0"/>
<dbReference type="SUPFAM" id="SSF52743">
    <property type="entry name" value="Subtilisin-like"/>
    <property type="match status" value="1"/>
</dbReference>
<dbReference type="InterPro" id="IPR015500">
    <property type="entry name" value="Peptidase_S8_subtilisin-rel"/>
</dbReference>
<evidence type="ECO:0000256" key="4">
    <source>
        <dbReference type="ARBA" id="ARBA00022825"/>
    </source>
</evidence>